<reference evidence="8" key="1">
    <citation type="submission" date="2021-04" db="EMBL/GenBank/DDBJ databases">
        <title>Sequencing of actinobacteria type strains.</title>
        <authorList>
            <person name="Nguyen G.-S."/>
            <person name="Wentzel A."/>
        </authorList>
    </citation>
    <scope>NUCLEOTIDE SEQUENCE</scope>
    <source>
        <strain evidence="8">DSM 42095</strain>
    </source>
</reference>
<dbReference type="InterPro" id="IPR020846">
    <property type="entry name" value="MFS_dom"/>
</dbReference>
<feature type="transmembrane region" description="Helical" evidence="6">
    <location>
        <begin position="88"/>
        <end position="108"/>
    </location>
</feature>
<dbReference type="PANTHER" id="PTHR23501:SF154">
    <property type="entry name" value="MULTIDRUG-EFFLUX TRANSPORTER RV1634-RELATED"/>
    <property type="match status" value="1"/>
</dbReference>
<evidence type="ECO:0000256" key="6">
    <source>
        <dbReference type="SAM" id="Phobius"/>
    </source>
</evidence>
<feature type="domain" description="Major facilitator superfamily (MFS) profile" evidence="7">
    <location>
        <begin position="54"/>
        <end position="428"/>
    </location>
</feature>
<evidence type="ECO:0000259" key="7">
    <source>
        <dbReference type="PROSITE" id="PS50850"/>
    </source>
</evidence>
<keyword evidence="3 6" id="KW-1133">Transmembrane helix</keyword>
<feature type="region of interest" description="Disordered" evidence="5">
    <location>
        <begin position="1"/>
        <end position="41"/>
    </location>
</feature>
<dbReference type="InterPro" id="IPR036259">
    <property type="entry name" value="MFS_trans_sf"/>
</dbReference>
<organism evidence="8 9">
    <name type="scientific">Streptomyces daliensis</name>
    <dbReference type="NCBI Taxonomy" id="299421"/>
    <lineage>
        <taxon>Bacteria</taxon>
        <taxon>Bacillati</taxon>
        <taxon>Actinomycetota</taxon>
        <taxon>Actinomycetes</taxon>
        <taxon>Kitasatosporales</taxon>
        <taxon>Streptomycetaceae</taxon>
        <taxon>Streptomyces</taxon>
    </lineage>
</organism>
<sequence>MSQHIDEAAENSPGHGSPPTAESATTGSATTGSATAGHAPDTKESVFSGPYRALTLGVLLSVGMVAFESLGVATVLPGIAHDLDGLGAYGWGLSALMLANIVGTVLAGRSADRGGPLRPMAVGMIVFALGCAVAGAAANWPLFLVGRFAQGLGVGAVMSMAYTMIGLAYPEHLRARMFALLSSAWTIPSLVGPAVAGTLTDLSSWRAVFLLMLPIAAVAALLTLPGLRRIPRPEAADADADASASASATPWWKGPLASAILLTVGTGLLLQALLLENLALLAVLSVVGVLIAVPALRRVTPEGTLSARPGIGAGIVVRGLLCGVYFGSEAFLPLGLQEERGMGATAAGIGLSAGAITWVVGSLYQAKRDSGAPGSRVASTALGFVVLLVGVVIIALTIVTTAVPAWIAIVGWAVGGLGMGVAFNASTTDTLEQAPAEKQGETSGALQLAQQVRGDQDRDPEVRVDAADETEHLVTPRRIEPVGGLVQKHELGIVDERLCQLDALLHTRRIAAHRPVPLLVQADVAQRVRGALAGRRRGQPGHPRHVDDELRGRDVRRQAVVLGHIADALADGQALPRDVQTEDGGAALRRRGQPQQNLDQGRFTGPVGAHQAGHTWCDAHGQPVQCGHPWVPLGQALCRDHSHAHDANAHVGCVTSPQGLEKK</sequence>
<feature type="transmembrane region" description="Helical" evidence="6">
    <location>
        <begin position="256"/>
        <end position="274"/>
    </location>
</feature>
<feature type="transmembrane region" description="Helical" evidence="6">
    <location>
        <begin position="377"/>
        <end position="399"/>
    </location>
</feature>
<feature type="transmembrane region" description="Helical" evidence="6">
    <location>
        <begin position="205"/>
        <end position="224"/>
    </location>
</feature>
<gene>
    <name evidence="8" type="ORF">KDA82_23685</name>
</gene>
<keyword evidence="9" id="KW-1185">Reference proteome</keyword>
<feature type="region of interest" description="Disordered" evidence="5">
    <location>
        <begin position="433"/>
        <end position="461"/>
    </location>
</feature>
<feature type="transmembrane region" description="Helical" evidence="6">
    <location>
        <begin position="311"/>
        <end position="332"/>
    </location>
</feature>
<dbReference type="Pfam" id="PF07690">
    <property type="entry name" value="MFS_1"/>
    <property type="match status" value="1"/>
</dbReference>
<dbReference type="GO" id="GO:0005886">
    <property type="term" value="C:plasma membrane"/>
    <property type="evidence" value="ECO:0007669"/>
    <property type="project" value="UniProtKB-SubCell"/>
</dbReference>
<evidence type="ECO:0000256" key="2">
    <source>
        <dbReference type="ARBA" id="ARBA00022692"/>
    </source>
</evidence>
<feature type="transmembrane region" description="Helical" evidence="6">
    <location>
        <begin position="177"/>
        <end position="199"/>
    </location>
</feature>
<evidence type="ECO:0000313" key="9">
    <source>
        <dbReference type="Proteomes" id="UP000675554"/>
    </source>
</evidence>
<evidence type="ECO:0000313" key="8">
    <source>
        <dbReference type="EMBL" id="MBR7675957.1"/>
    </source>
</evidence>
<accession>A0A8T4J1D2</accession>
<feature type="transmembrane region" description="Helical" evidence="6">
    <location>
        <begin position="148"/>
        <end position="170"/>
    </location>
</feature>
<evidence type="ECO:0000256" key="1">
    <source>
        <dbReference type="ARBA" id="ARBA00004651"/>
    </source>
</evidence>
<dbReference type="Proteomes" id="UP000675554">
    <property type="component" value="Unassembled WGS sequence"/>
</dbReference>
<feature type="transmembrane region" description="Helical" evidence="6">
    <location>
        <begin position="405"/>
        <end position="423"/>
    </location>
</feature>
<evidence type="ECO:0000256" key="4">
    <source>
        <dbReference type="ARBA" id="ARBA00023136"/>
    </source>
</evidence>
<feature type="transmembrane region" description="Helical" evidence="6">
    <location>
        <begin position="344"/>
        <end position="365"/>
    </location>
</feature>
<feature type="transmembrane region" description="Helical" evidence="6">
    <location>
        <begin position="53"/>
        <end position="76"/>
    </location>
</feature>
<dbReference type="AlphaFoldDB" id="A0A8T4J1D2"/>
<name>A0A8T4J1D2_9ACTN</name>
<evidence type="ECO:0000256" key="3">
    <source>
        <dbReference type="ARBA" id="ARBA00022989"/>
    </source>
</evidence>
<dbReference type="PANTHER" id="PTHR23501">
    <property type="entry name" value="MAJOR FACILITATOR SUPERFAMILY"/>
    <property type="match status" value="1"/>
</dbReference>
<dbReference type="GO" id="GO:0022857">
    <property type="term" value="F:transmembrane transporter activity"/>
    <property type="evidence" value="ECO:0007669"/>
    <property type="project" value="InterPro"/>
</dbReference>
<dbReference type="InterPro" id="IPR011701">
    <property type="entry name" value="MFS"/>
</dbReference>
<dbReference type="SUPFAM" id="SSF103473">
    <property type="entry name" value="MFS general substrate transporter"/>
    <property type="match status" value="1"/>
</dbReference>
<dbReference type="EMBL" id="JAGSMN010000560">
    <property type="protein sequence ID" value="MBR7675957.1"/>
    <property type="molecule type" value="Genomic_DNA"/>
</dbReference>
<feature type="transmembrane region" description="Helical" evidence="6">
    <location>
        <begin position="280"/>
        <end position="299"/>
    </location>
</feature>
<keyword evidence="2 6" id="KW-0812">Transmembrane</keyword>
<proteinExistence type="predicted"/>
<comment type="subcellular location">
    <subcellularLocation>
        <location evidence="1">Cell membrane</location>
        <topology evidence="1">Multi-pass membrane protein</topology>
    </subcellularLocation>
</comment>
<protein>
    <submittedName>
        <fullName evidence="8">MFS transporter</fullName>
    </submittedName>
</protein>
<dbReference type="PROSITE" id="PS50850">
    <property type="entry name" value="MFS"/>
    <property type="match status" value="1"/>
</dbReference>
<feature type="compositionally biased region" description="Low complexity" evidence="5">
    <location>
        <begin position="17"/>
        <end position="39"/>
    </location>
</feature>
<feature type="transmembrane region" description="Helical" evidence="6">
    <location>
        <begin position="120"/>
        <end position="142"/>
    </location>
</feature>
<dbReference type="AntiFam" id="ANF00095">
    <property type="entry name" value="Shadow ORF (opposite ABC transporters)"/>
</dbReference>
<comment type="caution">
    <text evidence="8">The sequence shown here is derived from an EMBL/GenBank/DDBJ whole genome shotgun (WGS) entry which is preliminary data.</text>
</comment>
<keyword evidence="4 6" id="KW-0472">Membrane</keyword>
<feature type="compositionally biased region" description="Polar residues" evidence="5">
    <location>
        <begin position="441"/>
        <end position="450"/>
    </location>
</feature>
<evidence type="ECO:0000256" key="5">
    <source>
        <dbReference type="SAM" id="MobiDB-lite"/>
    </source>
</evidence>
<dbReference type="Gene3D" id="1.20.1250.20">
    <property type="entry name" value="MFS general substrate transporter like domains"/>
    <property type="match status" value="1"/>
</dbReference>